<sequence length="331" mass="36907">MEGTVLITGANGSLALEFADQLLTSYPTYTLVGTVRNTSTQDPHTSKLNEITSNHPNRKVHIEKLDLNSLTDVRRYADHINGKVNDGSLPQISAVVCNAFSWTLTGGVKYSSDGIDSTFQVTYLSHFMLVLKLLGSMDTQGRVVLLGSRAHYPEWKNPLSSLVARFPDPIEELVHPSPHPAALDHDKGWERYGTAKLMAATFMNDLNRRLQKDPLLGKITVLTMDPGGLTDSRAHGEQRWFVRVLFSTLNLFMPLLAFLTDEIRSTRQSAKDLVEVAVGPGFRDVRGYVKGRRVGEPAVISQDARKQDLLWKASWRWSGLTDEETCLSEKN</sequence>
<dbReference type="Pfam" id="PF00106">
    <property type="entry name" value="adh_short"/>
    <property type="match status" value="1"/>
</dbReference>
<protein>
    <recommendedName>
        <fullName evidence="2">3beta-hydroxysteroid 3-dehydrogenase</fullName>
        <ecNumber evidence="2">1.1.1.270</ecNumber>
    </recommendedName>
</protein>
<reference evidence="4" key="1">
    <citation type="submission" date="2019-04" db="EMBL/GenBank/DDBJ databases">
        <title>Friends and foes A comparative genomics studyof 23 Aspergillus species from section Flavi.</title>
        <authorList>
            <consortium name="DOE Joint Genome Institute"/>
            <person name="Kjaerbolling I."/>
            <person name="Vesth T."/>
            <person name="Frisvad J.C."/>
            <person name="Nybo J.L."/>
            <person name="Theobald S."/>
            <person name="Kildgaard S."/>
            <person name="Isbrandt T."/>
            <person name="Kuo A."/>
            <person name="Sato A."/>
            <person name="Lyhne E.K."/>
            <person name="Kogle M.E."/>
            <person name="Wiebenga A."/>
            <person name="Kun R.S."/>
            <person name="Lubbers R.J."/>
            <person name="Makela M.R."/>
            <person name="Barry K."/>
            <person name="Chovatia M."/>
            <person name="Clum A."/>
            <person name="Daum C."/>
            <person name="Haridas S."/>
            <person name="He G."/>
            <person name="LaButti K."/>
            <person name="Lipzen A."/>
            <person name="Mondo S."/>
            <person name="Riley R."/>
            <person name="Salamov A."/>
            <person name="Simmons B.A."/>
            <person name="Magnuson J.K."/>
            <person name="Henrissat B."/>
            <person name="Mortensen U.H."/>
            <person name="Larsen T.O."/>
            <person name="Devries R.P."/>
            <person name="Grigoriev I.V."/>
            <person name="Machida M."/>
            <person name="Baker S.E."/>
            <person name="Andersen M.R."/>
        </authorList>
    </citation>
    <scope>NUCLEOTIDE SEQUENCE [LARGE SCALE GENOMIC DNA]</scope>
    <source>
        <strain evidence="4">CBS 553.77</strain>
    </source>
</reference>
<comment type="pathway">
    <text evidence="1">Steroid biosynthesis; zymosterol biosynthesis; zymosterol from lanosterol: step 5/6.</text>
</comment>
<accession>A0A5N6Z705</accession>
<keyword evidence="4" id="KW-1185">Reference proteome</keyword>
<dbReference type="PANTHER" id="PTHR43647:SF4">
    <property type="entry name" value="KETOREDUCTASE (KR) DOMAIN-CONTAINING PROTEIN"/>
    <property type="match status" value="1"/>
</dbReference>
<dbReference type="Gene3D" id="3.40.50.720">
    <property type="entry name" value="NAD(P)-binding Rossmann-like Domain"/>
    <property type="match status" value="1"/>
</dbReference>
<evidence type="ECO:0000256" key="1">
    <source>
        <dbReference type="ARBA" id="ARBA00023589"/>
    </source>
</evidence>
<dbReference type="AlphaFoldDB" id="A0A5N6Z705"/>
<evidence type="ECO:0000256" key="2">
    <source>
        <dbReference type="ARBA" id="ARBA00023621"/>
    </source>
</evidence>
<dbReference type="EMBL" id="ML739098">
    <property type="protein sequence ID" value="KAE8353442.1"/>
    <property type="molecule type" value="Genomic_DNA"/>
</dbReference>
<dbReference type="InterPro" id="IPR002347">
    <property type="entry name" value="SDR_fam"/>
</dbReference>
<dbReference type="GO" id="GO:0000253">
    <property type="term" value="F:3-beta-hydroxysteroid 3-dehydrogenase (NADP+) activity"/>
    <property type="evidence" value="ECO:0007669"/>
    <property type="project" value="UniProtKB-EC"/>
</dbReference>
<evidence type="ECO:0000313" key="4">
    <source>
        <dbReference type="Proteomes" id="UP000327118"/>
    </source>
</evidence>
<dbReference type="GO" id="GO:0005789">
    <property type="term" value="C:endoplasmic reticulum membrane"/>
    <property type="evidence" value="ECO:0007669"/>
    <property type="project" value="TreeGrafter"/>
</dbReference>
<dbReference type="EC" id="1.1.1.270" evidence="2"/>
<proteinExistence type="predicted"/>
<dbReference type="OrthoDB" id="191139at2759"/>
<dbReference type="SUPFAM" id="SSF51735">
    <property type="entry name" value="NAD(P)-binding Rossmann-fold domains"/>
    <property type="match status" value="1"/>
</dbReference>
<dbReference type="Proteomes" id="UP000327118">
    <property type="component" value="Unassembled WGS sequence"/>
</dbReference>
<gene>
    <name evidence="3" type="ORF">BDV28DRAFT_148101</name>
</gene>
<evidence type="ECO:0000313" key="3">
    <source>
        <dbReference type="EMBL" id="KAE8353442.1"/>
    </source>
</evidence>
<dbReference type="InterPro" id="IPR051593">
    <property type="entry name" value="Ergosterol_Biosynth_ERG27"/>
</dbReference>
<dbReference type="InterPro" id="IPR036291">
    <property type="entry name" value="NAD(P)-bd_dom_sf"/>
</dbReference>
<dbReference type="GO" id="GO:0005811">
    <property type="term" value="C:lipid droplet"/>
    <property type="evidence" value="ECO:0007669"/>
    <property type="project" value="TreeGrafter"/>
</dbReference>
<dbReference type="GO" id="GO:0005741">
    <property type="term" value="C:mitochondrial outer membrane"/>
    <property type="evidence" value="ECO:0007669"/>
    <property type="project" value="TreeGrafter"/>
</dbReference>
<name>A0A5N6Z705_9EURO</name>
<dbReference type="PANTHER" id="PTHR43647">
    <property type="entry name" value="DEHYDROGENASE"/>
    <property type="match status" value="1"/>
</dbReference>
<organism evidence="3 4">
    <name type="scientific">Aspergillus coremiiformis</name>
    <dbReference type="NCBI Taxonomy" id="138285"/>
    <lineage>
        <taxon>Eukaryota</taxon>
        <taxon>Fungi</taxon>
        <taxon>Dikarya</taxon>
        <taxon>Ascomycota</taxon>
        <taxon>Pezizomycotina</taxon>
        <taxon>Eurotiomycetes</taxon>
        <taxon>Eurotiomycetidae</taxon>
        <taxon>Eurotiales</taxon>
        <taxon>Aspergillaceae</taxon>
        <taxon>Aspergillus</taxon>
        <taxon>Aspergillus subgen. Circumdati</taxon>
    </lineage>
</organism>